<feature type="transmembrane region" description="Helical" evidence="13">
    <location>
        <begin position="197"/>
        <end position="219"/>
    </location>
</feature>
<dbReference type="PANTHER" id="PTHR30070">
    <property type="entry name" value="HEME EXPORTER PROTEIN B"/>
    <property type="match status" value="1"/>
</dbReference>
<dbReference type="NCBIfam" id="TIGR01190">
    <property type="entry name" value="ccmB"/>
    <property type="match status" value="1"/>
</dbReference>
<evidence type="ECO:0000313" key="15">
    <source>
        <dbReference type="Proteomes" id="UP000028702"/>
    </source>
</evidence>
<dbReference type="GO" id="GO:0005886">
    <property type="term" value="C:plasma membrane"/>
    <property type="evidence" value="ECO:0007669"/>
    <property type="project" value="UniProtKB-SubCell"/>
</dbReference>
<evidence type="ECO:0000256" key="6">
    <source>
        <dbReference type="ARBA" id="ARBA00022475"/>
    </source>
</evidence>
<evidence type="ECO:0000256" key="2">
    <source>
        <dbReference type="ARBA" id="ARBA00004429"/>
    </source>
</evidence>
<evidence type="ECO:0000256" key="5">
    <source>
        <dbReference type="ARBA" id="ARBA00022448"/>
    </source>
</evidence>
<feature type="transmembrane region" description="Helical" evidence="13">
    <location>
        <begin position="161"/>
        <end position="185"/>
    </location>
</feature>
<evidence type="ECO:0000256" key="8">
    <source>
        <dbReference type="ARBA" id="ARBA00022692"/>
    </source>
</evidence>
<dbReference type="GO" id="GO:1903607">
    <property type="term" value="P:cytochrome c biosynthetic process"/>
    <property type="evidence" value="ECO:0007669"/>
    <property type="project" value="TreeGrafter"/>
</dbReference>
<dbReference type="AlphaFoldDB" id="A0A081B883"/>
<feature type="transmembrane region" description="Helical" evidence="13">
    <location>
        <begin position="127"/>
        <end position="155"/>
    </location>
</feature>
<dbReference type="EMBL" id="BBIO01000003">
    <property type="protein sequence ID" value="GAK44251.1"/>
    <property type="molecule type" value="Genomic_DNA"/>
</dbReference>
<comment type="caution">
    <text evidence="14">The sequence shown here is derived from an EMBL/GenBank/DDBJ whole genome shotgun (WGS) entry which is preliminary data.</text>
</comment>
<keyword evidence="8 13" id="KW-0812">Transmembrane</keyword>
<evidence type="ECO:0000256" key="11">
    <source>
        <dbReference type="ARBA" id="ARBA00023136"/>
    </source>
</evidence>
<comment type="subcellular location">
    <subcellularLocation>
        <location evidence="2">Cell inner membrane</location>
        <topology evidence="2">Multi-pass membrane protein</topology>
    </subcellularLocation>
</comment>
<organism evidence="14 15">
    <name type="scientific">Tepidicaulis marinus</name>
    <dbReference type="NCBI Taxonomy" id="1333998"/>
    <lineage>
        <taxon>Bacteria</taxon>
        <taxon>Pseudomonadati</taxon>
        <taxon>Pseudomonadota</taxon>
        <taxon>Alphaproteobacteria</taxon>
        <taxon>Hyphomicrobiales</taxon>
        <taxon>Parvibaculaceae</taxon>
        <taxon>Tepidicaulis</taxon>
    </lineage>
</organism>
<evidence type="ECO:0000256" key="12">
    <source>
        <dbReference type="PIRNR" id="PIRNR002764"/>
    </source>
</evidence>
<protein>
    <recommendedName>
        <fullName evidence="4 12">Heme exporter protein B</fullName>
    </recommendedName>
</protein>
<dbReference type="InterPro" id="IPR026031">
    <property type="entry name" value="Cyt_c_CcmB_bac"/>
</dbReference>
<keyword evidence="5 12" id="KW-0813">Transport</keyword>
<evidence type="ECO:0000256" key="4">
    <source>
        <dbReference type="ARBA" id="ARBA00016452"/>
    </source>
</evidence>
<evidence type="ECO:0000256" key="1">
    <source>
        <dbReference type="ARBA" id="ARBA00002442"/>
    </source>
</evidence>
<dbReference type="GO" id="GO:0017004">
    <property type="term" value="P:cytochrome complex assembly"/>
    <property type="evidence" value="ECO:0007669"/>
    <property type="project" value="UniProtKB-KW"/>
</dbReference>
<sequence>MSAVLTLLRRELKLAARAGGGGGMAVAFFLIAVSIVPLGLGPDLNLLGRIAPGFLWVALLLSALLTLDRLFQADQEDGSLDLLMLAPLSLEVTVFIKALAHWLTTGLPLILAAPFLGLMLNLPENSILPLVVAMLVGSPALSLLGAVGAALTVAIRRGGLLISLLVLPLYVPTLIFGVSAVSNVLISSPGSSGQASLLLLGAVSLVALVVGPLGGAAALRANLR</sequence>
<accession>A0A081B883</accession>
<evidence type="ECO:0000256" key="9">
    <source>
        <dbReference type="ARBA" id="ARBA00022748"/>
    </source>
</evidence>
<reference evidence="14 15" key="1">
    <citation type="submission" date="2014-07" db="EMBL/GenBank/DDBJ databases">
        <title>Tepidicaulis marinum gen. nov., sp. nov., a novel marine bacterium denitrifying nitrate to nitrous oxide strictly under microaerobic conditions.</title>
        <authorList>
            <person name="Takeuchi M."/>
            <person name="Yamagishi T."/>
            <person name="Kamagata Y."/>
            <person name="Oshima K."/>
            <person name="Hattori M."/>
            <person name="Katayama T."/>
            <person name="Hanada S."/>
            <person name="Tamaki H."/>
            <person name="Marumo K."/>
            <person name="Maeda H."/>
            <person name="Nedachi M."/>
            <person name="Iwasaki W."/>
            <person name="Suwa Y."/>
            <person name="Sakata S."/>
        </authorList>
    </citation>
    <scope>NUCLEOTIDE SEQUENCE [LARGE SCALE GENOMIC DNA]</scope>
    <source>
        <strain evidence="14 15">MA2</strain>
    </source>
</reference>
<comment type="function">
    <text evidence="1 12">Required for the export of heme to the periplasm for the biogenesis of c-type cytochromes.</text>
</comment>
<keyword evidence="9 12" id="KW-0201">Cytochrome c-type biogenesis</keyword>
<name>A0A081B883_9HYPH</name>
<dbReference type="Pfam" id="PF03379">
    <property type="entry name" value="CcmB"/>
    <property type="match status" value="1"/>
</dbReference>
<proteinExistence type="inferred from homology"/>
<feature type="transmembrane region" description="Helical" evidence="13">
    <location>
        <begin position="102"/>
        <end position="120"/>
    </location>
</feature>
<gene>
    <name evidence="14" type="ORF">M2A_0750</name>
</gene>
<dbReference type="PANTHER" id="PTHR30070:SF1">
    <property type="entry name" value="CYTOCHROME C BIOGENESIS B-RELATED"/>
    <property type="match status" value="1"/>
</dbReference>
<keyword evidence="7 12" id="KW-0997">Cell inner membrane</keyword>
<feature type="transmembrane region" description="Helical" evidence="13">
    <location>
        <begin position="21"/>
        <end position="40"/>
    </location>
</feature>
<dbReference type="STRING" id="1333998.M2A_0750"/>
<dbReference type="InterPro" id="IPR003544">
    <property type="entry name" value="Cyt_c_biogenesis_CcmB"/>
</dbReference>
<dbReference type="PRINTS" id="PR01414">
    <property type="entry name" value="CCMBBIOGNSIS"/>
</dbReference>
<evidence type="ECO:0000256" key="3">
    <source>
        <dbReference type="ARBA" id="ARBA00010544"/>
    </source>
</evidence>
<evidence type="ECO:0000256" key="7">
    <source>
        <dbReference type="ARBA" id="ARBA00022519"/>
    </source>
</evidence>
<dbReference type="GO" id="GO:0015232">
    <property type="term" value="F:heme transmembrane transporter activity"/>
    <property type="evidence" value="ECO:0007669"/>
    <property type="project" value="InterPro"/>
</dbReference>
<evidence type="ECO:0000256" key="13">
    <source>
        <dbReference type="SAM" id="Phobius"/>
    </source>
</evidence>
<dbReference type="RefSeq" id="WP_045443203.1">
    <property type="nucleotide sequence ID" value="NZ_BBIO01000003.1"/>
</dbReference>
<keyword evidence="15" id="KW-1185">Reference proteome</keyword>
<dbReference type="Proteomes" id="UP000028702">
    <property type="component" value="Unassembled WGS sequence"/>
</dbReference>
<keyword evidence="11 12" id="KW-0472">Membrane</keyword>
<evidence type="ECO:0000313" key="14">
    <source>
        <dbReference type="EMBL" id="GAK44251.1"/>
    </source>
</evidence>
<comment type="similarity">
    <text evidence="3 12">Belongs to the CcmB/CycW/HelB family.</text>
</comment>
<keyword evidence="10 13" id="KW-1133">Transmembrane helix</keyword>
<keyword evidence="6 12" id="KW-1003">Cell membrane</keyword>
<feature type="transmembrane region" description="Helical" evidence="13">
    <location>
        <begin position="46"/>
        <end position="67"/>
    </location>
</feature>
<dbReference type="PIRSF" id="PIRSF002764">
    <property type="entry name" value="CcmB"/>
    <property type="match status" value="1"/>
</dbReference>
<dbReference type="eggNOG" id="COG2386">
    <property type="taxonomic scope" value="Bacteria"/>
</dbReference>
<evidence type="ECO:0000256" key="10">
    <source>
        <dbReference type="ARBA" id="ARBA00022989"/>
    </source>
</evidence>